<protein>
    <recommendedName>
        <fullName evidence="3">Magnesium and cobalt transport protein CorA</fullName>
    </recommendedName>
</protein>
<accession>A0A2S1LKU9</accession>
<name>A0A2S1LKU9_9FLAO</name>
<evidence type="ECO:0000313" key="1">
    <source>
        <dbReference type="EMBL" id="AWG24400.1"/>
    </source>
</evidence>
<dbReference type="AlphaFoldDB" id="A0A2S1LKU9"/>
<dbReference type="OrthoDB" id="1048590at2"/>
<gene>
    <name evidence="1" type="ORF">FK004_03710</name>
</gene>
<evidence type="ECO:0000313" key="2">
    <source>
        <dbReference type="Proteomes" id="UP000244677"/>
    </source>
</evidence>
<dbReference type="KEGG" id="fki:FK004_03710"/>
<organism evidence="1 2">
    <name type="scientific">Flavobacterium kingsejongi</name>
    <dbReference type="NCBI Taxonomy" id="1678728"/>
    <lineage>
        <taxon>Bacteria</taxon>
        <taxon>Pseudomonadati</taxon>
        <taxon>Bacteroidota</taxon>
        <taxon>Flavobacteriia</taxon>
        <taxon>Flavobacteriales</taxon>
        <taxon>Flavobacteriaceae</taxon>
        <taxon>Flavobacterium</taxon>
    </lineage>
</organism>
<keyword evidence="2" id="KW-1185">Reference proteome</keyword>
<dbReference type="RefSeq" id="WP_108736042.1">
    <property type="nucleotide sequence ID" value="NZ_CP020919.1"/>
</dbReference>
<evidence type="ECO:0008006" key="3">
    <source>
        <dbReference type="Google" id="ProtNLM"/>
    </source>
</evidence>
<dbReference type="EMBL" id="CP020919">
    <property type="protein sequence ID" value="AWG24400.1"/>
    <property type="molecule type" value="Genomic_DNA"/>
</dbReference>
<proteinExistence type="predicted"/>
<sequence length="106" mass="12733">MKRPEIHKNSKVKAMNKGKLDWIIDQYLLEKIDESTFCNEYHNLFVNEMDVSTFTDIEYVIFSNLSDISQRFTEYKEDFKLWKGFVTAEELKQKVVETKARLKEQK</sequence>
<dbReference type="Proteomes" id="UP000244677">
    <property type="component" value="Chromosome"/>
</dbReference>
<reference evidence="1 2" key="1">
    <citation type="submission" date="2017-04" db="EMBL/GenBank/DDBJ databases">
        <title>Complete genome sequence of Flavobacterium kingsejong AJ004.</title>
        <authorList>
            <person name="Lee P.C."/>
        </authorList>
    </citation>
    <scope>NUCLEOTIDE SEQUENCE [LARGE SCALE GENOMIC DNA]</scope>
    <source>
        <strain evidence="1 2">AJ004</strain>
    </source>
</reference>